<name>A0A365N501_GIBIN</name>
<evidence type="ECO:0000313" key="2">
    <source>
        <dbReference type="Proteomes" id="UP000251714"/>
    </source>
</evidence>
<dbReference type="EMBL" id="PKMI01000020">
    <property type="protein sequence ID" value="RBA15891.1"/>
    <property type="molecule type" value="Genomic_DNA"/>
</dbReference>
<evidence type="ECO:0000313" key="1">
    <source>
        <dbReference type="EMBL" id="RBA15891.1"/>
    </source>
</evidence>
<gene>
    <name evidence="1" type="ORF">FPRO05_12112</name>
</gene>
<sequence length="272" mass="30521">MDSQVDRTADGMPSPFVVRREYTVRRKCHAYDENPAAKEPLCPLTQPTFKFDNNMVAGDMRLCARQIQRYYQAECYNQLKDVSNRKTWLVLSSNRPFSWVLRRGASGSPPGTDYHNHLPTDSSKTFPLWSEYGWALDKVRATTESRRAPRATLSLEPCMRHLASCPEPQQHTESLLEMTCERLENPAPLNQQILNTLEPNTPEEPIMTLRFTSATSGGLRGPSKAPATSIDRATTVPATRSAAALRASSTVEELIPRIMLCGPKYTPYSTCP</sequence>
<organism evidence="1 2">
    <name type="scientific">Gibberella intermedia</name>
    <name type="common">Bulb rot disease fungus</name>
    <name type="synonym">Fusarium proliferatum</name>
    <dbReference type="NCBI Taxonomy" id="948311"/>
    <lineage>
        <taxon>Eukaryota</taxon>
        <taxon>Fungi</taxon>
        <taxon>Dikarya</taxon>
        <taxon>Ascomycota</taxon>
        <taxon>Pezizomycotina</taxon>
        <taxon>Sordariomycetes</taxon>
        <taxon>Hypocreomycetidae</taxon>
        <taxon>Hypocreales</taxon>
        <taxon>Nectriaceae</taxon>
        <taxon>Fusarium</taxon>
        <taxon>Fusarium fujikuroi species complex</taxon>
    </lineage>
</organism>
<proteinExistence type="predicted"/>
<comment type="caution">
    <text evidence="1">The sequence shown here is derived from an EMBL/GenBank/DDBJ whole genome shotgun (WGS) entry which is preliminary data.</text>
</comment>
<accession>A0A365N501</accession>
<dbReference type="Proteomes" id="UP000251714">
    <property type="component" value="Unassembled WGS sequence"/>
</dbReference>
<dbReference type="AlphaFoldDB" id="A0A365N501"/>
<protein>
    <submittedName>
        <fullName evidence="1">Uncharacterized protein</fullName>
    </submittedName>
</protein>
<reference evidence="1 2" key="1">
    <citation type="submission" date="2017-12" db="EMBL/GenBank/DDBJ databases">
        <title>Genome sequence of the mycotoxigenic crop pathogen Fusarium proliferatum, strain ITEM 2341 from Date Palm.</title>
        <authorList>
            <person name="Almiman B.F."/>
            <person name="Shittu T.A."/>
            <person name="Muthumeenakshi S."/>
            <person name="Baroncelli R."/>
            <person name="Sreenivasaprasada S."/>
        </authorList>
    </citation>
    <scope>NUCLEOTIDE SEQUENCE [LARGE SCALE GENOMIC DNA]</scope>
    <source>
        <strain evidence="1 2">ITEM 2341</strain>
    </source>
</reference>